<organism evidence="11 12">
    <name type="scientific">Galbula dea</name>
    <dbReference type="NCBI Taxonomy" id="1109041"/>
    <lineage>
        <taxon>Eukaryota</taxon>
        <taxon>Metazoa</taxon>
        <taxon>Chordata</taxon>
        <taxon>Craniata</taxon>
        <taxon>Vertebrata</taxon>
        <taxon>Euteleostomi</taxon>
        <taxon>Archelosauria</taxon>
        <taxon>Archosauria</taxon>
        <taxon>Dinosauria</taxon>
        <taxon>Saurischia</taxon>
        <taxon>Theropoda</taxon>
        <taxon>Coelurosauria</taxon>
        <taxon>Aves</taxon>
        <taxon>Neognathae</taxon>
        <taxon>Neoaves</taxon>
        <taxon>Telluraves</taxon>
        <taxon>Coraciimorphae</taxon>
        <taxon>Piciformes</taxon>
        <taxon>Galbulidae</taxon>
        <taxon>Galbula</taxon>
    </lineage>
</organism>
<keyword evidence="3" id="KW-0812">Transmembrane</keyword>
<evidence type="ECO:0000256" key="3">
    <source>
        <dbReference type="ARBA" id="ARBA00022692"/>
    </source>
</evidence>
<dbReference type="EMBL" id="VWZX01003551">
    <property type="protein sequence ID" value="NXI38614.1"/>
    <property type="molecule type" value="Genomic_DNA"/>
</dbReference>
<dbReference type="AlphaFoldDB" id="A0A7K9SR63"/>
<evidence type="ECO:0000256" key="1">
    <source>
        <dbReference type="ARBA" id="ARBA00004479"/>
    </source>
</evidence>
<keyword evidence="8" id="KW-1015">Disulfide bond</keyword>
<evidence type="ECO:0000313" key="11">
    <source>
        <dbReference type="EMBL" id="NXI38614.1"/>
    </source>
</evidence>
<evidence type="ECO:0000256" key="7">
    <source>
        <dbReference type="ARBA" id="ARBA00023136"/>
    </source>
</evidence>
<evidence type="ECO:0000259" key="10">
    <source>
        <dbReference type="Pfam" id="PF00129"/>
    </source>
</evidence>
<sequence length="77" mass="8914">SLRYFSVAVSDPSPGLPQFMAVGYMDGIPISRYDSEIRRTVPKAEWMETKVDQLYWDRETQITQSNEQVDRVNLETA</sequence>
<evidence type="ECO:0000256" key="8">
    <source>
        <dbReference type="ARBA" id="ARBA00023157"/>
    </source>
</evidence>
<comment type="subcellular location">
    <subcellularLocation>
        <location evidence="1">Membrane</location>
        <topology evidence="1">Single-pass type I membrane protein</topology>
    </subcellularLocation>
</comment>
<reference evidence="11 12" key="1">
    <citation type="submission" date="2019-09" db="EMBL/GenBank/DDBJ databases">
        <title>Bird 10,000 Genomes (B10K) Project - Family phase.</title>
        <authorList>
            <person name="Zhang G."/>
        </authorList>
    </citation>
    <scope>NUCLEOTIDE SEQUENCE [LARGE SCALE GENOMIC DNA]</scope>
    <source>
        <strain evidence="11">B10K-DU-001-62</strain>
        <tissue evidence="11">Muscle</tissue>
    </source>
</reference>
<dbReference type="GO" id="GO:0006955">
    <property type="term" value="P:immune response"/>
    <property type="evidence" value="ECO:0007669"/>
    <property type="project" value="TreeGrafter"/>
</dbReference>
<proteinExistence type="predicted"/>
<keyword evidence="2" id="KW-0490">MHC I</keyword>
<dbReference type="SUPFAM" id="SSF54452">
    <property type="entry name" value="MHC antigen-recognition domain"/>
    <property type="match status" value="1"/>
</dbReference>
<keyword evidence="7" id="KW-0472">Membrane</keyword>
<dbReference type="GO" id="GO:0005615">
    <property type="term" value="C:extracellular space"/>
    <property type="evidence" value="ECO:0007669"/>
    <property type="project" value="TreeGrafter"/>
</dbReference>
<accession>A0A7K9SR63</accession>
<evidence type="ECO:0000313" key="12">
    <source>
        <dbReference type="Proteomes" id="UP000566440"/>
    </source>
</evidence>
<keyword evidence="4" id="KW-0732">Signal</keyword>
<feature type="domain" description="MHC class I-like antigen recognition-like" evidence="10">
    <location>
        <begin position="1"/>
        <end position="76"/>
    </location>
</feature>
<keyword evidence="12" id="KW-1185">Reference proteome</keyword>
<dbReference type="Gene3D" id="3.30.500.10">
    <property type="entry name" value="MHC class I-like antigen recognition-like"/>
    <property type="match status" value="1"/>
</dbReference>
<keyword evidence="6" id="KW-1133">Transmembrane helix</keyword>
<feature type="non-terminal residue" evidence="11">
    <location>
        <position position="77"/>
    </location>
</feature>
<comment type="caution">
    <text evidence="11">The sequence shown here is derived from an EMBL/GenBank/DDBJ whole genome shotgun (WGS) entry which is preliminary data.</text>
</comment>
<keyword evidence="5" id="KW-0391">Immunity</keyword>
<dbReference type="OrthoDB" id="8936120at2759"/>
<dbReference type="InterPro" id="IPR050208">
    <property type="entry name" value="MHC_class-I_related"/>
</dbReference>
<evidence type="ECO:0000256" key="6">
    <source>
        <dbReference type="ARBA" id="ARBA00022989"/>
    </source>
</evidence>
<dbReference type="PANTHER" id="PTHR16675">
    <property type="entry name" value="MHC CLASS I-RELATED"/>
    <property type="match status" value="1"/>
</dbReference>
<feature type="non-terminal residue" evidence="11">
    <location>
        <position position="1"/>
    </location>
</feature>
<dbReference type="GO" id="GO:0002474">
    <property type="term" value="P:antigen processing and presentation of peptide antigen via MHC class I"/>
    <property type="evidence" value="ECO:0007669"/>
    <property type="project" value="UniProtKB-KW"/>
</dbReference>
<keyword evidence="9" id="KW-0325">Glycoprotein</keyword>
<dbReference type="GO" id="GO:0042612">
    <property type="term" value="C:MHC class I protein complex"/>
    <property type="evidence" value="ECO:0007669"/>
    <property type="project" value="UniProtKB-KW"/>
</dbReference>
<evidence type="ECO:0000256" key="4">
    <source>
        <dbReference type="ARBA" id="ARBA00022729"/>
    </source>
</evidence>
<dbReference type="InterPro" id="IPR037055">
    <property type="entry name" value="MHC_I-like_Ag-recog_sf"/>
</dbReference>
<dbReference type="Pfam" id="PF00129">
    <property type="entry name" value="MHC_I"/>
    <property type="match status" value="1"/>
</dbReference>
<dbReference type="InterPro" id="IPR011161">
    <property type="entry name" value="MHC_I-like_Ag-recog"/>
</dbReference>
<evidence type="ECO:0000256" key="5">
    <source>
        <dbReference type="ARBA" id="ARBA00022859"/>
    </source>
</evidence>
<dbReference type="PANTHER" id="PTHR16675:SF242">
    <property type="entry name" value="MAJOR HISTOCOMPATIBILITY COMPLEX CLASS I-RELATED GENE PROTEIN"/>
    <property type="match status" value="1"/>
</dbReference>
<dbReference type="GO" id="GO:0009897">
    <property type="term" value="C:external side of plasma membrane"/>
    <property type="evidence" value="ECO:0007669"/>
    <property type="project" value="TreeGrafter"/>
</dbReference>
<gene>
    <name evidence="11" type="primary">Ha1f_6</name>
    <name evidence="11" type="ORF">GALDEA_R15596</name>
</gene>
<protein>
    <submittedName>
        <fullName evidence="11">HA1F protein</fullName>
    </submittedName>
</protein>
<dbReference type="InterPro" id="IPR011162">
    <property type="entry name" value="MHC_I/II-like_Ag-recog"/>
</dbReference>
<name>A0A7K9SR63_9PICI</name>
<evidence type="ECO:0000256" key="2">
    <source>
        <dbReference type="ARBA" id="ARBA00022451"/>
    </source>
</evidence>
<evidence type="ECO:0000256" key="9">
    <source>
        <dbReference type="ARBA" id="ARBA00023180"/>
    </source>
</evidence>
<dbReference type="Proteomes" id="UP000566440">
    <property type="component" value="Unassembled WGS sequence"/>
</dbReference>